<comment type="caution">
    <text evidence="2">The sequence shown here is derived from an EMBL/GenBank/DDBJ whole genome shotgun (WGS) entry which is preliminary data.</text>
</comment>
<sequence length="637" mass="68094">MHNKTLKTGMTILALSLAAALLQPALAAPKGLPDFNKVIHGQASVDYSIPNSVQVYGSKLNTVLLWNKFDVDKGREVTFYDANFLNLIKDKKASDIYGKIQSLGGGAVYFVNPYGINLHKGSELSGSVFGFSTAKPTKEMVQKFIKSPAFSGTNLAPPDFTFTGKGMGKVRLLGKITSENLYVDAGQIIIRDANLLQSYDVFTGATDPDYQPSKNDLLIQPDKVKLQSSVNRIDVGFESEPNNYHLLTSPDELNYTIYGDPEHKTLVSHAGEKALSDADDFNKFAEAGGASENYWLTNNVELELTESLTGDEAFTGSLDGAGNRIKYTLNADGSSQNIGLFSSIENGTVKNLLINDSTINFTPAAGGSGPEAFLNAGALAGTIKNSKLTNIESAGFTLTLTDDGTLTQTVSAGALAGIIDGGSLANVTAGFAGSNAQTLSALNESGHHIGAVAGQSSGSVTASGVNAGLNSAEFLSAIAQDDAALELADNFKAAFEAADTDNQGLYAAAADRSSGHLKLFMQPFFVENFEYTYDGSSHNYSDLNRVTVEGVETDLVQDAEGNYLEDDDGNLVKEETPTETVIFELEDFFDFDNKEAKDAGTYQYELTNNNGFDGFYLVQPEQVTRPDGETPVYQGQY</sequence>
<gene>
    <name evidence="2" type="ORF">IAB19_10785</name>
</gene>
<feature type="signal peptide" evidence="1">
    <location>
        <begin position="1"/>
        <end position="27"/>
    </location>
</feature>
<evidence type="ECO:0000313" key="2">
    <source>
        <dbReference type="EMBL" id="MBO8416855.1"/>
    </source>
</evidence>
<accession>A0A9D9DCF1</accession>
<dbReference type="InterPro" id="IPR011050">
    <property type="entry name" value="Pectin_lyase_fold/virulence"/>
</dbReference>
<dbReference type="InterPro" id="IPR012334">
    <property type="entry name" value="Pectin_lyas_fold"/>
</dbReference>
<keyword evidence="1" id="KW-0732">Signal</keyword>
<dbReference type="SUPFAM" id="SSF51126">
    <property type="entry name" value="Pectin lyase-like"/>
    <property type="match status" value="1"/>
</dbReference>
<evidence type="ECO:0000313" key="3">
    <source>
        <dbReference type="Proteomes" id="UP000823631"/>
    </source>
</evidence>
<evidence type="ECO:0000256" key="1">
    <source>
        <dbReference type="SAM" id="SignalP"/>
    </source>
</evidence>
<name>A0A9D9DCF1_9GAMM</name>
<reference evidence="2" key="1">
    <citation type="submission" date="2020-10" db="EMBL/GenBank/DDBJ databases">
        <authorList>
            <person name="Gilroy R."/>
        </authorList>
    </citation>
    <scope>NUCLEOTIDE SEQUENCE</scope>
    <source>
        <strain evidence="2">17213</strain>
    </source>
</reference>
<feature type="chain" id="PRO_5038672419" evidence="1">
    <location>
        <begin position="28"/>
        <end position="637"/>
    </location>
</feature>
<reference evidence="2" key="2">
    <citation type="journal article" date="2021" name="PeerJ">
        <title>Extensive microbial diversity within the chicken gut microbiome revealed by metagenomics and culture.</title>
        <authorList>
            <person name="Gilroy R."/>
            <person name="Ravi A."/>
            <person name="Getino M."/>
            <person name="Pursley I."/>
            <person name="Horton D.L."/>
            <person name="Alikhan N.F."/>
            <person name="Baker D."/>
            <person name="Gharbi K."/>
            <person name="Hall N."/>
            <person name="Watson M."/>
            <person name="Adriaenssens E.M."/>
            <person name="Foster-Nyarko E."/>
            <person name="Jarju S."/>
            <person name="Secka A."/>
            <person name="Antonio M."/>
            <person name="Oren A."/>
            <person name="Chaudhuri R.R."/>
            <person name="La Ragione R."/>
            <person name="Hildebrand F."/>
            <person name="Pallen M.J."/>
        </authorList>
    </citation>
    <scope>NUCLEOTIDE SEQUENCE</scope>
    <source>
        <strain evidence="2">17213</strain>
    </source>
</reference>
<feature type="non-terminal residue" evidence="2">
    <location>
        <position position="637"/>
    </location>
</feature>
<dbReference type="Proteomes" id="UP000823631">
    <property type="component" value="Unassembled WGS sequence"/>
</dbReference>
<organism evidence="2 3">
    <name type="scientific">Candidatus Avisuccinivibrio stercorigallinarum</name>
    <dbReference type="NCBI Taxonomy" id="2840704"/>
    <lineage>
        <taxon>Bacteria</taxon>
        <taxon>Pseudomonadati</taxon>
        <taxon>Pseudomonadota</taxon>
        <taxon>Gammaproteobacteria</taxon>
        <taxon>Aeromonadales</taxon>
        <taxon>Succinivibrionaceae</taxon>
        <taxon>Succinivibrionaceae incertae sedis</taxon>
        <taxon>Candidatus Avisuccinivibrio</taxon>
    </lineage>
</organism>
<protein>
    <submittedName>
        <fullName evidence="2">Filamentous hemagglutinin N-terminal domain-containing protein</fullName>
    </submittedName>
</protein>
<dbReference type="Gene3D" id="2.160.20.10">
    <property type="entry name" value="Single-stranded right-handed beta-helix, Pectin lyase-like"/>
    <property type="match status" value="1"/>
</dbReference>
<dbReference type="InterPro" id="IPR008638">
    <property type="entry name" value="FhaB/CdiA-like_TPS"/>
</dbReference>
<dbReference type="EMBL" id="JADINH010000216">
    <property type="protein sequence ID" value="MBO8416855.1"/>
    <property type="molecule type" value="Genomic_DNA"/>
</dbReference>
<dbReference type="AlphaFoldDB" id="A0A9D9DCF1"/>
<proteinExistence type="predicted"/>
<dbReference type="NCBIfam" id="TIGR01901">
    <property type="entry name" value="adhes_NPXG"/>
    <property type="match status" value="1"/>
</dbReference>